<sequence>MKKYCLAAALSMAFLAPVAKADMLLGLYVGADGWQSDNTGSFAGKGQAENFNFEDKTFSSYYAAFEHPVPLIPNIKLKYTQLELDGYTTLSETFEFNGQNFTVNSRADLMTDFSHMDYTLYYELFDNDLVSLDFGVTVKHFDGDATVKGTVEGDERTESIDFSAPIPLGYLRGEVGLPLTGLSVFAEGNLLAIDDSKIQDYQVGIAWEVIDNLAVDVAIRAGYRSFIIELDDVDDISTDLDVSGPFAGIQVHF</sequence>
<dbReference type="PATRIC" id="fig|161398.10.peg.408"/>
<protein>
    <recommendedName>
        <fullName evidence="4">TIGR04219 family outer membrane beta-barrel protein</fullName>
    </recommendedName>
</protein>
<proteinExistence type="predicted"/>
<feature type="chain" id="PRO_5006600736" description="TIGR04219 family outer membrane beta-barrel protein" evidence="1">
    <location>
        <begin position="22"/>
        <end position="253"/>
    </location>
</feature>
<dbReference type="OrthoDB" id="6708408at2"/>
<name>A0A0S2JY21_9GAMM</name>
<dbReference type="STRING" id="161398.PP2015_398"/>
<reference evidence="2 3" key="1">
    <citation type="submission" date="2015-11" db="EMBL/GenBank/DDBJ databases">
        <authorList>
            <person name="Zhang Y."/>
            <person name="Guo Z."/>
        </authorList>
    </citation>
    <scope>NUCLEOTIDE SEQUENCE [LARGE SCALE GENOMIC DNA]</scope>
    <source>
        <strain evidence="2 3">KCTC 12086</strain>
    </source>
</reference>
<dbReference type="RefSeq" id="WP_058028695.1">
    <property type="nucleotide sequence ID" value="NZ_CP013187.1"/>
</dbReference>
<dbReference type="NCBIfam" id="TIGR04219">
    <property type="entry name" value="OMP_w_GlyGly"/>
    <property type="match status" value="1"/>
</dbReference>
<evidence type="ECO:0000256" key="1">
    <source>
        <dbReference type="SAM" id="SignalP"/>
    </source>
</evidence>
<evidence type="ECO:0000313" key="3">
    <source>
        <dbReference type="Proteomes" id="UP000061457"/>
    </source>
</evidence>
<organism evidence="2 3">
    <name type="scientific">Pseudoalteromonas phenolica</name>
    <dbReference type="NCBI Taxonomy" id="161398"/>
    <lineage>
        <taxon>Bacteria</taxon>
        <taxon>Pseudomonadati</taxon>
        <taxon>Pseudomonadota</taxon>
        <taxon>Gammaproteobacteria</taxon>
        <taxon>Alteromonadales</taxon>
        <taxon>Pseudoalteromonadaceae</taxon>
        <taxon>Pseudoalteromonas</taxon>
    </lineage>
</organism>
<gene>
    <name evidence="2" type="ORF">PP2015_398</name>
</gene>
<evidence type="ECO:0008006" key="4">
    <source>
        <dbReference type="Google" id="ProtNLM"/>
    </source>
</evidence>
<accession>A0A0S2JY21</accession>
<dbReference type="AlphaFoldDB" id="A0A0S2JY21"/>
<dbReference type="KEGG" id="pphe:PP2015_398"/>
<dbReference type="InterPro" id="IPR026387">
    <property type="entry name" value="OMP_w_GlyGly"/>
</dbReference>
<keyword evidence="1" id="KW-0732">Signal</keyword>
<evidence type="ECO:0000313" key="2">
    <source>
        <dbReference type="EMBL" id="ALO40924.1"/>
    </source>
</evidence>
<dbReference type="EMBL" id="CP013187">
    <property type="protein sequence ID" value="ALO40924.1"/>
    <property type="molecule type" value="Genomic_DNA"/>
</dbReference>
<dbReference type="Proteomes" id="UP000061457">
    <property type="component" value="Chromosome I"/>
</dbReference>
<keyword evidence="3" id="KW-1185">Reference proteome</keyword>
<feature type="signal peptide" evidence="1">
    <location>
        <begin position="1"/>
        <end position="21"/>
    </location>
</feature>